<organism evidence="2 3">
    <name type="scientific">Pseudovibrio ascidiaceicola</name>
    <dbReference type="NCBI Taxonomy" id="285279"/>
    <lineage>
        <taxon>Bacteria</taxon>
        <taxon>Pseudomonadati</taxon>
        <taxon>Pseudomonadota</taxon>
        <taxon>Alphaproteobacteria</taxon>
        <taxon>Hyphomicrobiales</taxon>
        <taxon>Stappiaceae</taxon>
        <taxon>Pseudovibrio</taxon>
    </lineage>
</organism>
<gene>
    <name evidence="2" type="ORF">SAMN04488518_13211</name>
</gene>
<dbReference type="EMBL" id="FOSK01000032">
    <property type="protein sequence ID" value="SFL25952.1"/>
    <property type="molecule type" value="Genomic_DNA"/>
</dbReference>
<proteinExistence type="predicted"/>
<evidence type="ECO:0000256" key="1">
    <source>
        <dbReference type="SAM" id="Coils"/>
    </source>
</evidence>
<keyword evidence="1" id="KW-0175">Coiled coil</keyword>
<protein>
    <submittedName>
        <fullName evidence="2">Intein N-terminal splicing region</fullName>
    </submittedName>
</protein>
<dbReference type="Proteomes" id="UP000199598">
    <property type="component" value="Unassembled WGS sequence"/>
</dbReference>
<name>A0A1I4G7C1_9HYPH</name>
<feature type="coiled-coil region" evidence="1">
    <location>
        <begin position="21"/>
        <end position="48"/>
    </location>
</feature>
<accession>A0A1I4G7C1</accession>
<reference evidence="2 3" key="1">
    <citation type="submission" date="2016-10" db="EMBL/GenBank/DDBJ databases">
        <authorList>
            <person name="Varghese N."/>
            <person name="Submissions S."/>
        </authorList>
    </citation>
    <scope>NUCLEOTIDE SEQUENCE [LARGE SCALE GENOMIC DNA]</scope>
    <source>
        <strain evidence="2 3">DSM 16392</strain>
    </source>
</reference>
<evidence type="ECO:0000313" key="2">
    <source>
        <dbReference type="EMBL" id="SFL25952.1"/>
    </source>
</evidence>
<comment type="caution">
    <text evidence="2">The sequence shown here is derived from an EMBL/GenBank/DDBJ whole genome shotgun (WGS) entry which is preliminary data.</text>
</comment>
<keyword evidence="3" id="KW-1185">Reference proteome</keyword>
<sequence>MTRNFVYPELISELREACQMHAENQMQADDFQALIQRAEREIVAYEDKDIHSKMTEVEGQLELIKFTVDDGRQFEATRDVVISLSNWLKEL</sequence>
<evidence type="ECO:0000313" key="3">
    <source>
        <dbReference type="Proteomes" id="UP000199598"/>
    </source>
</evidence>